<protein>
    <submittedName>
        <fullName evidence="2">Uncharacterized protein</fullName>
    </submittedName>
</protein>
<feature type="region of interest" description="Disordered" evidence="1">
    <location>
        <begin position="32"/>
        <end position="127"/>
    </location>
</feature>
<comment type="caution">
    <text evidence="2">The sequence shown here is derived from an EMBL/GenBank/DDBJ whole genome shotgun (WGS) entry which is preliminary data.</text>
</comment>
<dbReference type="AlphaFoldDB" id="A0A8T0NMC9"/>
<accession>A0A8T0NMC9</accession>
<evidence type="ECO:0000313" key="2">
    <source>
        <dbReference type="EMBL" id="KAG2549252.1"/>
    </source>
</evidence>
<organism evidence="2 3">
    <name type="scientific">Panicum virgatum</name>
    <name type="common">Blackwell switchgrass</name>
    <dbReference type="NCBI Taxonomy" id="38727"/>
    <lineage>
        <taxon>Eukaryota</taxon>
        <taxon>Viridiplantae</taxon>
        <taxon>Streptophyta</taxon>
        <taxon>Embryophyta</taxon>
        <taxon>Tracheophyta</taxon>
        <taxon>Spermatophyta</taxon>
        <taxon>Magnoliopsida</taxon>
        <taxon>Liliopsida</taxon>
        <taxon>Poales</taxon>
        <taxon>Poaceae</taxon>
        <taxon>PACMAD clade</taxon>
        <taxon>Panicoideae</taxon>
        <taxon>Panicodae</taxon>
        <taxon>Paniceae</taxon>
        <taxon>Panicinae</taxon>
        <taxon>Panicum</taxon>
        <taxon>Panicum sect. Hiantes</taxon>
    </lineage>
</organism>
<evidence type="ECO:0000313" key="3">
    <source>
        <dbReference type="Proteomes" id="UP000823388"/>
    </source>
</evidence>
<proteinExistence type="predicted"/>
<reference evidence="2" key="1">
    <citation type="submission" date="2020-05" db="EMBL/GenBank/DDBJ databases">
        <title>WGS assembly of Panicum virgatum.</title>
        <authorList>
            <person name="Lovell J.T."/>
            <person name="Jenkins J."/>
            <person name="Shu S."/>
            <person name="Juenger T.E."/>
            <person name="Schmutz J."/>
        </authorList>
    </citation>
    <scope>NUCLEOTIDE SEQUENCE</scope>
    <source>
        <strain evidence="2">AP13</strain>
    </source>
</reference>
<feature type="compositionally biased region" description="Low complexity" evidence="1">
    <location>
        <begin position="94"/>
        <end position="109"/>
    </location>
</feature>
<dbReference type="Proteomes" id="UP000823388">
    <property type="component" value="Chromosome 9K"/>
</dbReference>
<gene>
    <name evidence="2" type="ORF">PVAP13_9KG165500</name>
</gene>
<evidence type="ECO:0000256" key="1">
    <source>
        <dbReference type="SAM" id="MobiDB-lite"/>
    </source>
</evidence>
<name>A0A8T0NMC9_PANVG</name>
<sequence length="127" mass="13635">MAWVASVHCQKTAHLSTTVSTGRTLIRWEVGGGAGRHGCRQCRGPPGKPPWVLPVQRLGRPPRGRWRRGAPAELRAGQRATRRQSEASRHRSRGQATTATEQAGGAASQRNTGARPSGIIATKKFGP</sequence>
<keyword evidence="3" id="KW-1185">Reference proteome</keyword>
<dbReference type="EMBL" id="CM029053">
    <property type="protein sequence ID" value="KAG2549252.1"/>
    <property type="molecule type" value="Genomic_DNA"/>
</dbReference>